<feature type="compositionally biased region" description="Basic and acidic residues" evidence="5">
    <location>
        <begin position="384"/>
        <end position="395"/>
    </location>
</feature>
<evidence type="ECO:0000256" key="5">
    <source>
        <dbReference type="SAM" id="MobiDB-lite"/>
    </source>
</evidence>
<keyword evidence="4 6" id="KW-0472">Membrane</keyword>
<evidence type="ECO:0000256" key="4">
    <source>
        <dbReference type="ARBA" id="ARBA00023136"/>
    </source>
</evidence>
<dbReference type="Gene3D" id="1.50.40.10">
    <property type="entry name" value="Mitochondrial carrier domain"/>
    <property type="match status" value="1"/>
</dbReference>
<dbReference type="GO" id="GO:0016020">
    <property type="term" value="C:membrane"/>
    <property type="evidence" value="ECO:0007669"/>
    <property type="project" value="UniProtKB-SubCell"/>
</dbReference>
<feature type="transmembrane region" description="Helical" evidence="6">
    <location>
        <begin position="497"/>
        <end position="517"/>
    </location>
</feature>
<protein>
    <submittedName>
        <fullName evidence="7">Mitochondrial carrier domain</fullName>
    </submittedName>
</protein>
<evidence type="ECO:0000256" key="3">
    <source>
        <dbReference type="ARBA" id="ARBA00022989"/>
    </source>
</evidence>
<name>A0A0F7SJD2_PHARH</name>
<reference evidence="7" key="1">
    <citation type="submission" date="2014-08" db="EMBL/GenBank/DDBJ databases">
        <authorList>
            <person name="Sharma Rahul"/>
            <person name="Thines Marco"/>
        </authorList>
    </citation>
    <scope>NUCLEOTIDE SEQUENCE</scope>
</reference>
<dbReference type="SUPFAM" id="SSF103506">
    <property type="entry name" value="Mitochondrial carrier"/>
    <property type="match status" value="1"/>
</dbReference>
<organism evidence="7">
    <name type="scientific">Phaffia rhodozyma</name>
    <name type="common">Yeast</name>
    <name type="synonym">Xanthophyllomyces dendrorhous</name>
    <dbReference type="NCBI Taxonomy" id="264483"/>
    <lineage>
        <taxon>Eukaryota</taxon>
        <taxon>Fungi</taxon>
        <taxon>Dikarya</taxon>
        <taxon>Basidiomycota</taxon>
        <taxon>Agaricomycotina</taxon>
        <taxon>Tremellomycetes</taxon>
        <taxon>Cystofilobasidiales</taxon>
        <taxon>Mrakiaceae</taxon>
        <taxon>Phaffia</taxon>
    </lineage>
</organism>
<evidence type="ECO:0000256" key="2">
    <source>
        <dbReference type="ARBA" id="ARBA00022692"/>
    </source>
</evidence>
<evidence type="ECO:0000313" key="7">
    <source>
        <dbReference type="EMBL" id="CED82172.1"/>
    </source>
</evidence>
<keyword evidence="2 6" id="KW-0812">Transmembrane</keyword>
<dbReference type="EMBL" id="LN483124">
    <property type="protein sequence ID" value="CED82172.1"/>
    <property type="molecule type" value="Genomic_DNA"/>
</dbReference>
<proteinExistence type="predicted"/>
<accession>A0A0F7SJD2</accession>
<feature type="transmembrane region" description="Helical" evidence="6">
    <location>
        <begin position="120"/>
        <end position="145"/>
    </location>
</feature>
<keyword evidence="3 6" id="KW-1133">Transmembrane helix</keyword>
<dbReference type="AlphaFoldDB" id="A0A0F7SJD2"/>
<feature type="region of interest" description="Disordered" evidence="5">
    <location>
        <begin position="384"/>
        <end position="408"/>
    </location>
</feature>
<sequence>MSTADSTTSSQPVKQACLSSVSPQMSSLALGIAPTQSDNSQSVGPTALMNSSATGSPFLASLSRTIIFLIGMMLKRPARIFRPSKVSTFAFIKALAQRDGRSFSPSGLLKLAKRYGPLSLVLPIIPPLFFNTILTTLLFTTHSVISSLLSALPFFRPPERTSGSEPTGFLSETDSEPDTTIPVYLSLLTHNLHATVHPTLLSFLAGAGAGVAQSTLAIPLDKVISFLTRLIVGKRGHDHLKSGLGREAKLPSIPGTPRVNQIGDRAVGGSIKSKRDMGAWLRELRNVGTGPGGALGMVRGFDWGGIKDWKGLGRLGWQGWRWGAAKDAVGYGLFFATFDTSRRLALHVRHLIEATQSDASRSVDVVENTSPKVKAFFGIEDRTRRKSTDKNHSRVDDEDPEEEGGLGYEGSKWARVGQATVLILFPIVSTSNTSLAPPPIQPLRTHRTQRVIKPTWEASLPRAIPLITKTWKKKGPKYFFGPQKGENLGGGGPWKRFGWRLVGVAPWGCGFLVFAWVGGEV</sequence>
<dbReference type="InterPro" id="IPR023395">
    <property type="entry name" value="MCP_dom_sf"/>
</dbReference>
<comment type="subcellular location">
    <subcellularLocation>
        <location evidence="1">Membrane</location>
    </subcellularLocation>
</comment>
<evidence type="ECO:0000256" key="1">
    <source>
        <dbReference type="ARBA" id="ARBA00004370"/>
    </source>
</evidence>
<evidence type="ECO:0000256" key="6">
    <source>
        <dbReference type="SAM" id="Phobius"/>
    </source>
</evidence>